<reference evidence="17 27" key="1">
    <citation type="submission" date="2015-07" db="EMBL/GenBank/DDBJ databases">
        <title>Foodborne Vibrio parahaemolyticus Isolates.</title>
        <authorList>
            <person name="Ronholm J."/>
            <person name="Petronella N."/>
            <person name="Kenwell R."/>
            <person name="Banerjee S."/>
        </authorList>
    </citation>
    <scope>NUCLEOTIDE SEQUENCE [LARGE SCALE GENOMIC DNA]</scope>
    <source>
        <strain evidence="17 27">HS-06-05</strain>
    </source>
</reference>
<evidence type="ECO:0000256" key="13">
    <source>
        <dbReference type="RuleBase" id="RU003903"/>
    </source>
</evidence>
<feature type="binding site" evidence="12">
    <location>
        <begin position="9"/>
        <end position="14"/>
    </location>
    <ligand>
        <name>NADP(+)</name>
        <dbReference type="ChEBI" id="CHEBI:58349"/>
    </ligand>
</feature>
<feature type="domain" description="Pyrroline-5-carboxylate reductase catalytic N-terminal" evidence="14">
    <location>
        <begin position="5"/>
        <end position="99"/>
    </location>
</feature>
<protein>
    <recommendedName>
        <fullName evidence="10 11">Pyrroline-5-carboxylate reductase</fullName>
        <shortName evidence="10">P5C reductase</shortName>
        <shortName evidence="10">P5CR</shortName>
        <ecNumber evidence="10 11">1.5.1.2</ecNumber>
    </recommendedName>
    <alternativeName>
        <fullName evidence="10">PCA reductase</fullName>
    </alternativeName>
</protein>
<reference evidence="23 30" key="4">
    <citation type="submission" date="2018-12" db="EMBL/GenBank/DDBJ databases">
        <title>Genomic insights into the evolutionary origins and pathogenicity of five Vibrio parahaemolyticus strains isolated from the shrimp with acute hepatopancreatic necrosis disease (AHPND).</title>
        <authorList>
            <person name="Yang Q."/>
            <person name="Dong X."/>
            <person name="Xie G."/>
            <person name="Fu S."/>
            <person name="Zou P."/>
            <person name="Sun J."/>
            <person name="Wang Y."/>
            <person name="Huang J."/>
        </authorList>
    </citation>
    <scope>NUCLEOTIDE SEQUENCE [LARGE SCALE GENOMIC DNA]</scope>
    <source>
        <strain evidence="23 30">20160303005-1</strain>
    </source>
</reference>
<dbReference type="InterPro" id="IPR036291">
    <property type="entry name" value="NAD(P)-bd_dom_sf"/>
</dbReference>
<evidence type="ECO:0000313" key="22">
    <source>
        <dbReference type="EMBL" id="OQK00194.1"/>
    </source>
</evidence>
<keyword evidence="4 10" id="KW-0028">Amino-acid biosynthesis</keyword>
<dbReference type="InterPro" id="IPR028939">
    <property type="entry name" value="P5C_Rdtase_cat_N"/>
</dbReference>
<accession>A0A072KBZ5</accession>
<dbReference type="Proteomes" id="UP000555836">
    <property type="component" value="Unassembled WGS sequence"/>
</dbReference>
<reference evidence="26" key="10">
    <citation type="submission" date="2022-12" db="EMBL/GenBank/DDBJ databases">
        <title>Vibrio parahaemolyticus become highly virulent by producing novel Tc toxins.</title>
        <authorList>
            <person name="Yang F."/>
            <person name="You Y."/>
            <person name="Lai Q."/>
            <person name="Xu L."/>
            <person name="Li F."/>
        </authorList>
    </citation>
    <scope>NUCLEOTIDE SEQUENCE</scope>
    <source>
        <strain evidence="26">Vp-HL-202005</strain>
    </source>
</reference>
<reference evidence="16" key="6">
    <citation type="submission" date="2019-12" db="EMBL/GenBank/DDBJ databases">
        <authorList>
            <consortium name="NCBI Pathogen Detection Project"/>
        </authorList>
    </citation>
    <scope>NUCLEOTIDE SEQUENCE</scope>
    <source>
        <strain evidence="16">1930</strain>
    </source>
</reference>
<evidence type="ECO:0000256" key="11">
    <source>
        <dbReference type="NCBIfam" id="TIGR00112"/>
    </source>
</evidence>
<dbReference type="Gene3D" id="1.10.3730.10">
    <property type="entry name" value="ProC C-terminal domain-like"/>
    <property type="match status" value="1"/>
</dbReference>
<dbReference type="Gene3D" id="3.40.50.720">
    <property type="entry name" value="NAD(P)-binding Rossmann-like Domain"/>
    <property type="match status" value="1"/>
</dbReference>
<evidence type="ECO:0000256" key="3">
    <source>
        <dbReference type="ARBA" id="ARBA00022490"/>
    </source>
</evidence>
<evidence type="ECO:0000256" key="12">
    <source>
        <dbReference type="PIRSR" id="PIRSR000193-1"/>
    </source>
</evidence>
<evidence type="ECO:0000313" key="32">
    <source>
        <dbReference type="Proteomes" id="UP000555836"/>
    </source>
</evidence>
<dbReference type="InterPro" id="IPR008927">
    <property type="entry name" value="6-PGluconate_DH-like_C_sf"/>
</dbReference>
<evidence type="ECO:0000259" key="14">
    <source>
        <dbReference type="Pfam" id="PF03807"/>
    </source>
</evidence>
<dbReference type="PANTHER" id="PTHR11645">
    <property type="entry name" value="PYRROLINE-5-CARBOXYLATE REDUCTASE"/>
    <property type="match status" value="1"/>
</dbReference>
<dbReference type="OrthoDB" id="9805754at2"/>
<evidence type="ECO:0000313" key="18">
    <source>
        <dbReference type="EMBL" id="MCC3808201.1"/>
    </source>
</evidence>
<dbReference type="EMBL" id="VRMQ01000009">
    <property type="protein sequence ID" value="TXN13932.1"/>
    <property type="molecule type" value="Genomic_DNA"/>
</dbReference>
<dbReference type="Proteomes" id="UP000464718">
    <property type="component" value="Chromosome i"/>
</dbReference>
<dbReference type="InterPro" id="IPR029036">
    <property type="entry name" value="P5CR_dimer"/>
</dbReference>
<dbReference type="GeneID" id="1190141"/>
<evidence type="ECO:0000313" key="17">
    <source>
        <dbReference type="EMBL" id="KOY31796.1"/>
    </source>
</evidence>
<comment type="similarity">
    <text evidence="2 10 13">Belongs to the pyrroline-5-carboxylate reductase family.</text>
</comment>
<dbReference type="EC" id="1.5.1.2" evidence="10 11"/>
<dbReference type="Proteomes" id="UP001156560">
    <property type="component" value="Chromosome 1"/>
</dbReference>
<evidence type="ECO:0000313" key="31">
    <source>
        <dbReference type="Proteomes" id="UP000518904"/>
    </source>
</evidence>
<feature type="binding site" evidence="12">
    <location>
        <position position="57"/>
    </location>
    <ligand>
        <name>NADPH</name>
        <dbReference type="ChEBI" id="CHEBI:57783"/>
    </ligand>
</feature>
<keyword evidence="7 10" id="KW-0560">Oxidoreductase</keyword>
<feature type="domain" description="Pyrroline-5-carboxylate reductase dimerisation" evidence="15">
    <location>
        <begin position="163"/>
        <end position="268"/>
    </location>
</feature>
<dbReference type="RefSeq" id="WP_005482485.1">
    <property type="nucleotide sequence ID" value="NZ_CAJDZF010000037.1"/>
</dbReference>
<comment type="function">
    <text evidence="10">Catalyzes the reduction of 1-pyrroline-5-carboxylate (PCA) to L-proline.</text>
</comment>
<dbReference type="Proteomes" id="UP000856022">
    <property type="component" value="Unassembled WGS sequence"/>
</dbReference>
<dbReference type="GO" id="GO:0004735">
    <property type="term" value="F:pyrroline-5-carboxylate reductase activity"/>
    <property type="evidence" value="ECO:0007669"/>
    <property type="project" value="UniProtKB-UniRule"/>
</dbReference>
<comment type="pathway">
    <text evidence="1 10 13">Amino-acid biosynthesis; L-proline biosynthesis; L-proline from L-glutamate 5-semialdehyde: step 1/1.</text>
</comment>
<dbReference type="Pfam" id="PF14748">
    <property type="entry name" value="P5CR_dimer"/>
    <property type="match status" value="1"/>
</dbReference>
<evidence type="ECO:0000313" key="27">
    <source>
        <dbReference type="Proteomes" id="UP000037697"/>
    </source>
</evidence>
<evidence type="ECO:0000256" key="5">
    <source>
        <dbReference type="ARBA" id="ARBA00022650"/>
    </source>
</evidence>
<evidence type="ECO:0000313" key="19">
    <source>
        <dbReference type="EMBL" id="MDS1822038.1"/>
    </source>
</evidence>
<comment type="catalytic activity">
    <reaction evidence="9 10 13">
        <text>L-proline + NADP(+) = (S)-1-pyrroline-5-carboxylate + NADPH + 2 H(+)</text>
        <dbReference type="Rhea" id="RHEA:14109"/>
        <dbReference type="ChEBI" id="CHEBI:15378"/>
        <dbReference type="ChEBI" id="CHEBI:17388"/>
        <dbReference type="ChEBI" id="CHEBI:57783"/>
        <dbReference type="ChEBI" id="CHEBI:58349"/>
        <dbReference type="ChEBI" id="CHEBI:60039"/>
        <dbReference type="EC" id="1.5.1.2"/>
    </reaction>
</comment>
<sequence>MEHKKIAFIGAGNMVRAIVSGLVANGYPAQNIVATAPSEARRLPLEQDFGIRTTSDNMLAASEADVVVLSVKPQMMADVCKPLQSIDFSNKLVISIAAGINCSRLDEMLATKLNLVRVMPNTPSQLGLGMSGLFAPEHVKEQDRAFAAELMQAVGKVCWVEQESGINNVIAAAGSAPAYFFLFMEAMQAEAIAQGFDKETARLLVQQAALGAASMVVSNPDTELSTLRENVTSKGGTTAEALRTFNEHQLTDIVAKAMQAAVARAEEMEKLF</sequence>
<evidence type="ECO:0000256" key="10">
    <source>
        <dbReference type="HAMAP-Rule" id="MF_01925"/>
    </source>
</evidence>
<reference evidence="16" key="3">
    <citation type="journal article" date="2018" name="Genome Biol.">
        <title>SKESA: strategic k-mer extension for scrupulous assemblies.</title>
        <authorList>
            <person name="Souvorov A."/>
            <person name="Agarwala R."/>
            <person name="Lipman D.J."/>
        </authorList>
    </citation>
    <scope>NUCLEOTIDE SEQUENCE</scope>
    <source>
        <strain evidence="16">1930</strain>
    </source>
</reference>
<dbReference type="Proteomes" id="UP000518904">
    <property type="component" value="Unassembled WGS sequence"/>
</dbReference>
<evidence type="ECO:0000313" key="24">
    <source>
        <dbReference type="EMBL" id="TXN13932.1"/>
    </source>
</evidence>
<evidence type="ECO:0000256" key="9">
    <source>
        <dbReference type="ARBA" id="ARBA00052690"/>
    </source>
</evidence>
<dbReference type="EMBL" id="LIRS01000073">
    <property type="protein sequence ID" value="KOY31796.1"/>
    <property type="molecule type" value="Genomic_DNA"/>
</dbReference>
<dbReference type="FunFam" id="1.10.3730.10:FF:000001">
    <property type="entry name" value="Pyrroline-5-carboxylate reductase"/>
    <property type="match status" value="1"/>
</dbReference>
<dbReference type="HAMAP" id="MF_01925">
    <property type="entry name" value="P5C_reductase"/>
    <property type="match status" value="1"/>
</dbReference>
<dbReference type="EMBL" id="JACVHL010000041">
    <property type="protein sequence ID" value="MCC3808201.1"/>
    <property type="molecule type" value="Genomic_DNA"/>
</dbReference>
<proteinExistence type="inferred from homology"/>
<organism evidence="20 32">
    <name type="scientific">Vibrio parahaemolyticus</name>
    <dbReference type="NCBI Taxonomy" id="670"/>
    <lineage>
        <taxon>Bacteria</taxon>
        <taxon>Pseudomonadati</taxon>
        <taxon>Pseudomonadota</taxon>
        <taxon>Gammaproteobacteria</taxon>
        <taxon>Vibrionales</taxon>
        <taxon>Vibrionaceae</taxon>
        <taxon>Vibrio</taxon>
    </lineage>
</organism>
<evidence type="ECO:0000313" key="29">
    <source>
        <dbReference type="Proteomes" id="UP000321504"/>
    </source>
</evidence>
<reference evidence="22 28" key="2">
    <citation type="submission" date="2015-08" db="EMBL/GenBank/DDBJ databases">
        <title>Draft Genome Sequences of Vibrio parahaemolyticus Strains.</title>
        <authorList>
            <person name="Gonzalez-Escalona N."/>
            <person name="DePaola A."/>
        </authorList>
    </citation>
    <scope>NUCLEOTIDE SEQUENCE [LARGE SCALE GENOMIC DNA]</scope>
    <source>
        <strain evidence="22 28">CFSAN001621</strain>
    </source>
</reference>
<dbReference type="UniPathway" id="UPA00098">
    <property type="reaction ID" value="UER00361"/>
</dbReference>
<reference evidence="24 29" key="5">
    <citation type="submission" date="2019-08" db="EMBL/GenBank/DDBJ databases">
        <title>Emerging of two pre-pandemic pathogenic O4:KUT lineages of Vibrio parahaemolyticus in coastal eastern China.</title>
        <authorList>
            <person name="Yu H."/>
        </authorList>
    </citation>
    <scope>NUCLEOTIDE SEQUENCE [LARGE SCALE GENOMIC DNA]</scope>
    <source>
        <strain evidence="24 29">HZ17-383</strain>
    </source>
</reference>
<keyword evidence="5 10" id="KW-0641">Proline biosynthesis</keyword>
<evidence type="ECO:0000256" key="8">
    <source>
        <dbReference type="ARBA" id="ARBA00050547"/>
    </source>
</evidence>
<dbReference type="NCBIfam" id="TIGR00112">
    <property type="entry name" value="proC"/>
    <property type="match status" value="1"/>
</dbReference>
<evidence type="ECO:0000256" key="2">
    <source>
        <dbReference type="ARBA" id="ARBA00005525"/>
    </source>
</evidence>
<evidence type="ECO:0000256" key="6">
    <source>
        <dbReference type="ARBA" id="ARBA00022857"/>
    </source>
</evidence>
<dbReference type="EMBL" id="LHQV01000013">
    <property type="protein sequence ID" value="OQK00194.1"/>
    <property type="molecule type" value="Genomic_DNA"/>
</dbReference>
<keyword evidence="28" id="KW-1185">Reference proteome</keyword>
<dbReference type="EMBL" id="CP034298">
    <property type="protein sequence ID" value="QHH10535.1"/>
    <property type="molecule type" value="Genomic_DNA"/>
</dbReference>
<evidence type="ECO:0000313" key="20">
    <source>
        <dbReference type="EMBL" id="NMU26662.1"/>
    </source>
</evidence>
<dbReference type="EMBL" id="CP114194">
    <property type="protein sequence ID" value="WAT89828.1"/>
    <property type="molecule type" value="Genomic_DNA"/>
</dbReference>
<keyword evidence="3 10" id="KW-0963">Cytoplasm</keyword>
<dbReference type="Proteomes" id="UP000191946">
    <property type="component" value="Unassembled WGS sequence"/>
</dbReference>
<comment type="subcellular location">
    <subcellularLocation>
        <location evidence="10">Cytoplasm</location>
    </subcellularLocation>
</comment>
<reference evidence="19" key="11">
    <citation type="submission" date="2023-06" db="EMBL/GenBank/DDBJ databases">
        <title>Genomic Diversity of Vibrio spp. and Metagenomic Analysis of Pathogens in Florida Gulf Coastal Waters Following Hurricane Ian.</title>
        <authorList>
            <person name="Brumfield K.D."/>
        </authorList>
    </citation>
    <scope>NUCLEOTIDE SEQUENCE</scope>
    <source>
        <strain evidence="19">WBS2B-138</strain>
    </source>
</reference>
<evidence type="ECO:0000313" key="26">
    <source>
        <dbReference type="EMBL" id="WAT89828.1"/>
    </source>
</evidence>
<dbReference type="PANTHER" id="PTHR11645:SF0">
    <property type="entry name" value="PYRROLINE-5-CARBOXYLATE REDUCTASE 3"/>
    <property type="match status" value="1"/>
</dbReference>
<dbReference type="PIRSF" id="PIRSF000193">
    <property type="entry name" value="Pyrrol-5-carb_rd"/>
    <property type="match status" value="1"/>
</dbReference>
<comment type="catalytic activity">
    <reaction evidence="8 10">
        <text>L-proline + NAD(+) = (S)-1-pyrroline-5-carboxylate + NADH + 2 H(+)</text>
        <dbReference type="Rhea" id="RHEA:14105"/>
        <dbReference type="ChEBI" id="CHEBI:15378"/>
        <dbReference type="ChEBI" id="CHEBI:17388"/>
        <dbReference type="ChEBI" id="CHEBI:57540"/>
        <dbReference type="ChEBI" id="CHEBI:57945"/>
        <dbReference type="ChEBI" id="CHEBI:60039"/>
        <dbReference type="EC" id="1.5.1.2"/>
    </reaction>
</comment>
<evidence type="ECO:0000313" key="28">
    <source>
        <dbReference type="Proteomes" id="UP000191946"/>
    </source>
</evidence>
<dbReference type="Proteomes" id="UP000321504">
    <property type="component" value="Unassembled WGS sequence"/>
</dbReference>
<evidence type="ECO:0000313" key="25">
    <source>
        <dbReference type="EMBL" id="UYV26864.1"/>
    </source>
</evidence>
<dbReference type="EMBL" id="JABCLB010001660">
    <property type="protein sequence ID" value="NMU84355.1"/>
    <property type="molecule type" value="Genomic_DNA"/>
</dbReference>
<dbReference type="GO" id="GO:0005737">
    <property type="term" value="C:cytoplasm"/>
    <property type="evidence" value="ECO:0007669"/>
    <property type="project" value="UniProtKB-SubCell"/>
</dbReference>
<dbReference type="EMBL" id="DACQKT010000017">
    <property type="protein sequence ID" value="HAS6679681.1"/>
    <property type="molecule type" value="Genomic_DNA"/>
</dbReference>
<dbReference type="AlphaFoldDB" id="A0A072KBZ5"/>
<dbReference type="Proteomes" id="UP001163036">
    <property type="component" value="Chromosome 1"/>
</dbReference>
<evidence type="ECO:0000313" key="23">
    <source>
        <dbReference type="EMBL" id="QHH10535.1"/>
    </source>
</evidence>
<evidence type="ECO:0000313" key="16">
    <source>
        <dbReference type="EMBL" id="HAS6679681.1"/>
    </source>
</evidence>
<name>A0A072KBZ5_VIBPH</name>
<evidence type="ECO:0000256" key="7">
    <source>
        <dbReference type="ARBA" id="ARBA00023002"/>
    </source>
</evidence>
<dbReference type="GO" id="GO:0055129">
    <property type="term" value="P:L-proline biosynthetic process"/>
    <property type="evidence" value="ECO:0007669"/>
    <property type="project" value="UniProtKB-UniRule"/>
</dbReference>
<dbReference type="InterPro" id="IPR000304">
    <property type="entry name" value="Pyrroline-COOH_reductase"/>
</dbReference>
<dbReference type="OMA" id="AKQTCLG"/>
<dbReference type="PROSITE" id="PS00521">
    <property type="entry name" value="P5CR"/>
    <property type="match status" value="1"/>
</dbReference>
<dbReference type="SUPFAM" id="SSF48179">
    <property type="entry name" value="6-phosphogluconate dehydrogenase C-terminal domain-like"/>
    <property type="match status" value="1"/>
</dbReference>
<keyword evidence="6 10" id="KW-0521">NADP</keyword>
<evidence type="ECO:0000259" key="15">
    <source>
        <dbReference type="Pfam" id="PF14748"/>
    </source>
</evidence>
<dbReference type="Pfam" id="PF03807">
    <property type="entry name" value="F420_oxidored"/>
    <property type="match status" value="1"/>
</dbReference>
<dbReference type="Proteomes" id="UP000726777">
    <property type="component" value="Unassembled WGS sequence"/>
</dbReference>
<evidence type="ECO:0000256" key="1">
    <source>
        <dbReference type="ARBA" id="ARBA00005205"/>
    </source>
</evidence>
<evidence type="ECO:0000313" key="21">
    <source>
        <dbReference type="EMBL" id="NMU84355.1"/>
    </source>
</evidence>
<reference evidence="18" key="8">
    <citation type="submission" date="2020-09" db="EMBL/GenBank/DDBJ databases">
        <title>Genome sequence of Vibrio parahaemolyticus isolates.</title>
        <authorList>
            <person name="Hammerl J.A."/>
            <person name="Strauch E."/>
        </authorList>
    </citation>
    <scope>NUCLEOTIDE SEQUENCE</scope>
    <source>
        <strain evidence="18">17-VB00146</strain>
    </source>
</reference>
<dbReference type="FunFam" id="3.40.50.720:FF:000105">
    <property type="entry name" value="Pyrroline-5-carboxylate reductase"/>
    <property type="match status" value="1"/>
</dbReference>
<dbReference type="EMBL" id="JAUHGG010000004">
    <property type="protein sequence ID" value="MDS1822038.1"/>
    <property type="molecule type" value="Genomic_DNA"/>
</dbReference>
<dbReference type="EMBL" id="CP097355">
    <property type="protein sequence ID" value="UYV26864.1"/>
    <property type="molecule type" value="Genomic_DNA"/>
</dbReference>
<evidence type="ECO:0000313" key="30">
    <source>
        <dbReference type="Proteomes" id="UP000464718"/>
    </source>
</evidence>
<dbReference type="Proteomes" id="UP000037697">
    <property type="component" value="Unassembled WGS sequence"/>
</dbReference>
<evidence type="ECO:0000256" key="4">
    <source>
        <dbReference type="ARBA" id="ARBA00022605"/>
    </source>
</evidence>
<gene>
    <name evidence="10 19" type="primary">proC</name>
    <name evidence="17" type="ORF">ACX05_13185</name>
    <name evidence="22" type="ORF">AKG60_09975</name>
    <name evidence="23" type="ORF">EHC69_14755</name>
    <name evidence="24" type="ORF">FVP01_22210</name>
    <name evidence="21" type="ORF">HKB16_15815</name>
    <name evidence="20" type="ORF">HKB21_13645</name>
    <name evidence="16" type="ORF">I7278_23120</name>
    <name evidence="18" type="ORF">IB292_24680</name>
    <name evidence="25" type="ORF">M5598_02485</name>
    <name evidence="26" type="ORF">O1Q84_14560</name>
    <name evidence="19" type="ORF">QX249_15400</name>
</gene>
<dbReference type="SUPFAM" id="SSF51735">
    <property type="entry name" value="NAD(P)-binding Rossmann-fold domains"/>
    <property type="match status" value="1"/>
</dbReference>
<dbReference type="Proteomes" id="UP001253193">
    <property type="component" value="Unassembled WGS sequence"/>
</dbReference>
<dbReference type="InterPro" id="IPR053790">
    <property type="entry name" value="P5CR-like_CS"/>
</dbReference>
<dbReference type="EMBL" id="JABCLD010001333">
    <property type="protein sequence ID" value="NMU26662.1"/>
    <property type="molecule type" value="Genomic_DNA"/>
</dbReference>
<reference evidence="31 32" key="7">
    <citation type="submission" date="2020-04" db="EMBL/GenBank/DDBJ databases">
        <title>Whole-genome sequencing of Vibrio spp. from China reveals different genetic environments of blaCTX-M-14 among diverse lineages.</title>
        <authorList>
            <person name="Zheng Z."/>
            <person name="Ye L."/>
            <person name="Chen S."/>
        </authorList>
    </citation>
    <scope>NUCLEOTIDE SEQUENCE [LARGE SCALE GENOMIC DNA]</scope>
    <source>
        <strain evidence="21 31">Vb0551</strain>
        <strain evidence="20 32">Vb0574</strain>
    </source>
</reference>
<reference evidence="25" key="9">
    <citation type="submission" date="2022-05" db="EMBL/GenBank/DDBJ databases">
        <title>Megaplasmid of Vibrio parahaemolyticus.</title>
        <authorList>
            <person name="Strauch E."/>
            <person name="Borowiak M."/>
        </authorList>
    </citation>
    <scope>NUCLEOTIDE SEQUENCE</scope>
    <source>
        <strain evidence="25">16-VB00198</strain>
    </source>
</reference>